<keyword evidence="6" id="KW-0804">Transcription</keyword>
<dbReference type="Pfam" id="PF04618">
    <property type="entry name" value="HD-ZIP_N"/>
    <property type="match status" value="1"/>
</dbReference>
<comment type="caution">
    <text evidence="13">The sequence shown here is derived from an EMBL/GenBank/DDBJ whole genome shotgun (WGS) entry which is preliminary data.</text>
</comment>
<evidence type="ECO:0000256" key="6">
    <source>
        <dbReference type="ARBA" id="ARBA00023163"/>
    </source>
</evidence>
<evidence type="ECO:0000313" key="14">
    <source>
        <dbReference type="Proteomes" id="UP001206925"/>
    </source>
</evidence>
<evidence type="ECO:0000256" key="9">
    <source>
        <dbReference type="RuleBase" id="RU000682"/>
    </source>
</evidence>
<dbReference type="PANTHER" id="PTHR45714">
    <property type="entry name" value="HOMEOBOX-LEUCINE ZIPPER PROTEIN HAT14"/>
    <property type="match status" value="1"/>
</dbReference>
<dbReference type="Proteomes" id="UP001206925">
    <property type="component" value="Unassembled WGS sequence"/>
</dbReference>
<keyword evidence="10" id="KW-0175">Coiled coil</keyword>
<evidence type="ECO:0000256" key="7">
    <source>
        <dbReference type="ARBA" id="ARBA00023242"/>
    </source>
</evidence>
<dbReference type="PRINTS" id="PR00031">
    <property type="entry name" value="HTHREPRESSR"/>
</dbReference>
<dbReference type="InterPro" id="IPR050762">
    <property type="entry name" value="HD-ZIP_Homeobox_LZ_Class_II"/>
</dbReference>
<keyword evidence="3" id="KW-0805">Transcription regulation</keyword>
<dbReference type="PROSITE" id="PS50071">
    <property type="entry name" value="HOMEOBOX_2"/>
    <property type="match status" value="1"/>
</dbReference>
<dbReference type="GO" id="GO:0043565">
    <property type="term" value="F:sequence-specific DNA binding"/>
    <property type="evidence" value="ECO:0007669"/>
    <property type="project" value="InterPro"/>
</dbReference>
<dbReference type="PROSITE" id="PS00027">
    <property type="entry name" value="HOMEOBOX_1"/>
    <property type="match status" value="1"/>
</dbReference>
<sequence length="302" mass="34039">MMADHQDLGLSLSLNFPAAADRNPASLQLNLTPPLVPSCPSFNHPVRTPNWPDSCPTSSDALKVETRSFLKGIDVNRVPTNAVEAEEEAGVSSPNSTISSISGKRSERDLPNENDVVERSSSRGGSDDEDGDNSRKKLRLSKDQSAVLEESFKEHNTLNPKQKLALAKRLGLRPRQVEVWFQNRRARTKLKQTEVDCEFLKRCCENLTEENRRLQKELQELRALKLSPQFYMQMTPPTTLTMCPSCERVAPPPSEKPIDHQHNRPHLTTANQIHHRALPFHPWPTTANQIVQRQMGGLHPRS</sequence>
<dbReference type="GO" id="GO:0000981">
    <property type="term" value="F:DNA-binding transcription factor activity, RNA polymerase II-specific"/>
    <property type="evidence" value="ECO:0007669"/>
    <property type="project" value="InterPro"/>
</dbReference>
<dbReference type="InterPro" id="IPR009057">
    <property type="entry name" value="Homeodomain-like_sf"/>
</dbReference>
<dbReference type="CDD" id="cd14686">
    <property type="entry name" value="bZIP"/>
    <property type="match status" value="1"/>
</dbReference>
<dbReference type="SUPFAM" id="SSF46689">
    <property type="entry name" value="Homeodomain-like"/>
    <property type="match status" value="1"/>
</dbReference>
<feature type="coiled-coil region" evidence="10">
    <location>
        <begin position="190"/>
        <end position="227"/>
    </location>
</feature>
<comment type="similarity">
    <text evidence="2">Belongs to the HD-ZIP homeobox family. Class II subfamily.</text>
</comment>
<evidence type="ECO:0000256" key="8">
    <source>
        <dbReference type="PROSITE-ProRule" id="PRU00108"/>
    </source>
</evidence>
<dbReference type="GO" id="GO:0005634">
    <property type="term" value="C:nucleus"/>
    <property type="evidence" value="ECO:0007669"/>
    <property type="project" value="UniProtKB-SubCell"/>
</dbReference>
<dbReference type="SMART" id="SM00340">
    <property type="entry name" value="HALZ"/>
    <property type="match status" value="1"/>
</dbReference>
<feature type="compositionally biased region" description="Low complexity" evidence="11">
    <location>
        <begin position="92"/>
        <end position="102"/>
    </location>
</feature>
<reference evidence="13" key="1">
    <citation type="submission" date="2022-06" db="EMBL/GenBank/DDBJ databases">
        <title>Uncovering the hologenomic basis of an extraordinary plant invasion.</title>
        <authorList>
            <person name="Bieker V.C."/>
            <person name="Martin M.D."/>
            <person name="Gilbert T."/>
            <person name="Hodgins K."/>
            <person name="Battlay P."/>
            <person name="Petersen B."/>
            <person name="Wilson J."/>
        </authorList>
    </citation>
    <scope>NUCLEOTIDE SEQUENCE</scope>
    <source>
        <strain evidence="13">AA19_3_7</strain>
        <tissue evidence="13">Leaf</tissue>
    </source>
</reference>
<keyword evidence="14" id="KW-1185">Reference proteome</keyword>
<accession>A0AAD5D9C8</accession>
<proteinExistence type="inferred from homology"/>
<evidence type="ECO:0000256" key="11">
    <source>
        <dbReference type="SAM" id="MobiDB-lite"/>
    </source>
</evidence>
<name>A0AAD5D9C8_AMBAR</name>
<keyword evidence="5 8" id="KW-0371">Homeobox</keyword>
<comment type="subcellular location">
    <subcellularLocation>
        <location evidence="1 8 9">Nucleus</location>
    </subcellularLocation>
</comment>
<keyword evidence="4 8" id="KW-0238">DNA-binding</keyword>
<evidence type="ECO:0000256" key="5">
    <source>
        <dbReference type="ARBA" id="ARBA00023155"/>
    </source>
</evidence>
<evidence type="ECO:0000256" key="1">
    <source>
        <dbReference type="ARBA" id="ARBA00004123"/>
    </source>
</evidence>
<dbReference type="InterPro" id="IPR017970">
    <property type="entry name" value="Homeobox_CS"/>
</dbReference>
<evidence type="ECO:0000256" key="4">
    <source>
        <dbReference type="ARBA" id="ARBA00023125"/>
    </source>
</evidence>
<feature type="region of interest" description="Disordered" evidence="11">
    <location>
        <begin position="84"/>
        <end position="140"/>
    </location>
</feature>
<protein>
    <recommendedName>
        <fullName evidence="12">Homeobox domain-containing protein</fullName>
    </recommendedName>
</protein>
<dbReference type="SMART" id="SM00389">
    <property type="entry name" value="HOX"/>
    <property type="match status" value="1"/>
</dbReference>
<gene>
    <name evidence="13" type="ORF">M8C21_029080</name>
</gene>
<dbReference type="PANTHER" id="PTHR45714:SF16">
    <property type="entry name" value="HOMEOBOX-LEUCINE ZIPPER PROTEIN HAT2"/>
    <property type="match status" value="1"/>
</dbReference>
<organism evidence="13 14">
    <name type="scientific">Ambrosia artemisiifolia</name>
    <name type="common">Common ragweed</name>
    <dbReference type="NCBI Taxonomy" id="4212"/>
    <lineage>
        <taxon>Eukaryota</taxon>
        <taxon>Viridiplantae</taxon>
        <taxon>Streptophyta</taxon>
        <taxon>Embryophyta</taxon>
        <taxon>Tracheophyta</taxon>
        <taxon>Spermatophyta</taxon>
        <taxon>Magnoliopsida</taxon>
        <taxon>eudicotyledons</taxon>
        <taxon>Gunneridae</taxon>
        <taxon>Pentapetalae</taxon>
        <taxon>asterids</taxon>
        <taxon>campanulids</taxon>
        <taxon>Asterales</taxon>
        <taxon>Asteraceae</taxon>
        <taxon>Asteroideae</taxon>
        <taxon>Heliantheae alliance</taxon>
        <taxon>Heliantheae</taxon>
        <taxon>Ambrosia</taxon>
    </lineage>
</organism>
<dbReference type="CDD" id="cd00086">
    <property type="entry name" value="homeodomain"/>
    <property type="match status" value="1"/>
</dbReference>
<dbReference type="InterPro" id="IPR003106">
    <property type="entry name" value="Leu_zip_homeo"/>
</dbReference>
<feature type="domain" description="Homeobox" evidence="12">
    <location>
        <begin position="131"/>
        <end position="191"/>
    </location>
</feature>
<dbReference type="InterPro" id="IPR001356">
    <property type="entry name" value="HD"/>
</dbReference>
<feature type="compositionally biased region" description="Basic and acidic residues" evidence="11">
    <location>
        <begin position="104"/>
        <end position="121"/>
    </location>
</feature>
<dbReference type="InterPro" id="IPR006712">
    <property type="entry name" value="HD-ZIP_N"/>
</dbReference>
<keyword evidence="7 8" id="KW-0539">Nucleus</keyword>
<feature type="DNA-binding region" description="Homeobox" evidence="8">
    <location>
        <begin position="133"/>
        <end position="192"/>
    </location>
</feature>
<dbReference type="Gene3D" id="1.10.10.60">
    <property type="entry name" value="Homeodomain-like"/>
    <property type="match status" value="1"/>
</dbReference>
<dbReference type="Pfam" id="PF02183">
    <property type="entry name" value="HALZ"/>
    <property type="match status" value="1"/>
</dbReference>
<dbReference type="AlphaFoldDB" id="A0AAD5D9C8"/>
<evidence type="ECO:0000256" key="10">
    <source>
        <dbReference type="SAM" id="Coils"/>
    </source>
</evidence>
<evidence type="ECO:0000259" key="12">
    <source>
        <dbReference type="PROSITE" id="PS50071"/>
    </source>
</evidence>
<dbReference type="InterPro" id="IPR000047">
    <property type="entry name" value="HTH_motif"/>
</dbReference>
<dbReference type="EMBL" id="JAMZMK010000241">
    <property type="protein sequence ID" value="KAI7756878.1"/>
    <property type="molecule type" value="Genomic_DNA"/>
</dbReference>
<evidence type="ECO:0000256" key="3">
    <source>
        <dbReference type="ARBA" id="ARBA00023015"/>
    </source>
</evidence>
<evidence type="ECO:0000256" key="2">
    <source>
        <dbReference type="ARBA" id="ARBA00006074"/>
    </source>
</evidence>
<dbReference type="Pfam" id="PF00046">
    <property type="entry name" value="Homeodomain"/>
    <property type="match status" value="1"/>
</dbReference>
<evidence type="ECO:0000313" key="13">
    <source>
        <dbReference type="EMBL" id="KAI7756878.1"/>
    </source>
</evidence>
<dbReference type="FunFam" id="1.10.10.60:FF:000577">
    <property type="entry name" value="Homeobox-leucine zipper protein 18"/>
    <property type="match status" value="1"/>
</dbReference>